<evidence type="ECO:0000313" key="2">
    <source>
        <dbReference type="Proteomes" id="UP000011602"/>
    </source>
</evidence>
<dbReference type="AlphaFoldDB" id="L9X7P2"/>
<dbReference type="OrthoDB" id="359525at2157"/>
<evidence type="ECO:0008006" key="3">
    <source>
        <dbReference type="Google" id="ProtNLM"/>
    </source>
</evidence>
<dbReference type="Proteomes" id="UP000011602">
    <property type="component" value="Unassembled WGS sequence"/>
</dbReference>
<proteinExistence type="predicted"/>
<gene>
    <name evidence="1" type="ORF">C493_09021</name>
</gene>
<organism evidence="1 2">
    <name type="scientific">Natronolimnohabitans innermongolicus JCM 12255</name>
    <dbReference type="NCBI Taxonomy" id="1227499"/>
    <lineage>
        <taxon>Archaea</taxon>
        <taxon>Methanobacteriati</taxon>
        <taxon>Methanobacteriota</taxon>
        <taxon>Stenosarchaea group</taxon>
        <taxon>Halobacteria</taxon>
        <taxon>Halobacteriales</taxon>
        <taxon>Natrialbaceae</taxon>
        <taxon>Natronolimnohabitans</taxon>
    </lineage>
</organism>
<accession>L9X7P2</accession>
<sequence>MIPREIEYCPFCGSDEIERAETVTRGPETYYDCPTCGRVGTTGIGVQPSS</sequence>
<comment type="caution">
    <text evidence="1">The sequence shown here is derived from an EMBL/GenBank/DDBJ whole genome shotgun (WGS) entry which is preliminary data.</text>
</comment>
<protein>
    <recommendedName>
        <fullName evidence="3">Small CPxCG-related zinc finger protein</fullName>
    </recommendedName>
</protein>
<dbReference type="EMBL" id="AOHZ01000041">
    <property type="protein sequence ID" value="ELY57612.1"/>
    <property type="molecule type" value="Genomic_DNA"/>
</dbReference>
<name>L9X7P2_9EURY</name>
<keyword evidence="2" id="KW-1185">Reference proteome</keyword>
<reference evidence="1 2" key="1">
    <citation type="journal article" date="2014" name="PLoS Genet.">
        <title>Phylogenetically driven sequencing of extremely halophilic archaea reveals strategies for static and dynamic osmo-response.</title>
        <authorList>
            <person name="Becker E.A."/>
            <person name="Seitzer P.M."/>
            <person name="Tritt A."/>
            <person name="Larsen D."/>
            <person name="Krusor M."/>
            <person name="Yao A.I."/>
            <person name="Wu D."/>
            <person name="Madern D."/>
            <person name="Eisen J.A."/>
            <person name="Darling A.E."/>
            <person name="Facciotti M.T."/>
        </authorList>
    </citation>
    <scope>NUCLEOTIDE SEQUENCE [LARGE SCALE GENOMIC DNA]</scope>
    <source>
        <strain evidence="1 2">JCM 12255</strain>
    </source>
</reference>
<dbReference type="STRING" id="1227499.C493_09021"/>
<evidence type="ECO:0000313" key="1">
    <source>
        <dbReference type="EMBL" id="ELY57612.1"/>
    </source>
</evidence>
<dbReference type="RefSeq" id="WP_007259099.1">
    <property type="nucleotide sequence ID" value="NZ_AOHZ01000041.1"/>
</dbReference>